<keyword evidence="1" id="KW-0812">Transmembrane</keyword>
<name>A0A5C6SLF2_FUSOC</name>
<reference evidence="2 3" key="1">
    <citation type="submission" date="2019-07" db="EMBL/GenBank/DDBJ databases">
        <title>The First High-Quality Draft Genome Sequence of the Causal Agent of the Current Panama Disease Epidemic.</title>
        <authorList>
            <person name="Warmington R.J."/>
            <person name="Kay W."/>
            <person name="Jeffries A."/>
            <person name="Bebber D."/>
            <person name="Moore K."/>
            <person name="Studholme D.J."/>
        </authorList>
    </citation>
    <scope>NUCLEOTIDE SEQUENCE [LARGE SCALE GENOMIC DNA]</scope>
    <source>
        <strain evidence="2 3">TR4</strain>
    </source>
</reference>
<dbReference type="AlphaFoldDB" id="A0A5C6SLF2"/>
<organism evidence="2 3">
    <name type="scientific">Fusarium oxysporum f. sp. cubense</name>
    <dbReference type="NCBI Taxonomy" id="61366"/>
    <lineage>
        <taxon>Eukaryota</taxon>
        <taxon>Fungi</taxon>
        <taxon>Dikarya</taxon>
        <taxon>Ascomycota</taxon>
        <taxon>Pezizomycotina</taxon>
        <taxon>Sordariomycetes</taxon>
        <taxon>Hypocreomycetidae</taxon>
        <taxon>Hypocreales</taxon>
        <taxon>Nectriaceae</taxon>
        <taxon>Fusarium</taxon>
        <taxon>Fusarium oxysporum species complex</taxon>
    </lineage>
</organism>
<evidence type="ECO:0000313" key="2">
    <source>
        <dbReference type="EMBL" id="TXB99243.1"/>
    </source>
</evidence>
<dbReference type="Proteomes" id="UP000321331">
    <property type="component" value="Unassembled WGS sequence"/>
</dbReference>
<proteinExistence type="predicted"/>
<feature type="transmembrane region" description="Helical" evidence="1">
    <location>
        <begin position="15"/>
        <end position="34"/>
    </location>
</feature>
<dbReference type="EMBL" id="VMNF01000012">
    <property type="protein sequence ID" value="TXB99243.1"/>
    <property type="molecule type" value="Genomic_DNA"/>
</dbReference>
<gene>
    <name evidence="2" type="ORF">FocTR4_00013267</name>
</gene>
<keyword evidence="1" id="KW-1133">Transmembrane helix</keyword>
<keyword evidence="1" id="KW-0472">Membrane</keyword>
<sequence length="103" mass="11955">MLTLRCKVARHDPRLFNFVFLILWPTALNLEYALRVREKQRSEGAVAVEVRIDRAIELCDWYMLRASGLESSHKESKLSRGSNFPTIRGHFRKSTTAVDHLIN</sequence>
<accession>A0A5C6SLF2</accession>
<evidence type="ECO:0000313" key="3">
    <source>
        <dbReference type="Proteomes" id="UP000321331"/>
    </source>
</evidence>
<evidence type="ECO:0000256" key="1">
    <source>
        <dbReference type="SAM" id="Phobius"/>
    </source>
</evidence>
<comment type="caution">
    <text evidence="2">The sequence shown here is derived from an EMBL/GenBank/DDBJ whole genome shotgun (WGS) entry which is preliminary data.</text>
</comment>
<protein>
    <submittedName>
        <fullName evidence="2">Uncharacterized protein</fullName>
    </submittedName>
</protein>